<dbReference type="Proteomes" id="UP000276133">
    <property type="component" value="Unassembled WGS sequence"/>
</dbReference>
<evidence type="ECO:0000313" key="2">
    <source>
        <dbReference type="Proteomes" id="UP000276133"/>
    </source>
</evidence>
<comment type="caution">
    <text evidence="1">The sequence shown here is derived from an EMBL/GenBank/DDBJ whole genome shotgun (WGS) entry which is preliminary data.</text>
</comment>
<gene>
    <name evidence="1" type="ORF">BpHYR1_029581</name>
</gene>
<keyword evidence="2" id="KW-1185">Reference proteome</keyword>
<protein>
    <submittedName>
        <fullName evidence="1">Uncharacterized protein</fullName>
    </submittedName>
</protein>
<sequence>MISTTIKTVRLMDRAKFTIYVSMVQQRIYIEFLFEIHNTNRWEICMCLCDISFFFNLLY</sequence>
<evidence type="ECO:0000313" key="1">
    <source>
        <dbReference type="EMBL" id="RNA24677.1"/>
    </source>
</evidence>
<proteinExistence type="predicted"/>
<accession>A0A3M7RMV2</accession>
<dbReference type="AlphaFoldDB" id="A0A3M7RMV2"/>
<dbReference type="EMBL" id="REGN01003079">
    <property type="protein sequence ID" value="RNA24677.1"/>
    <property type="molecule type" value="Genomic_DNA"/>
</dbReference>
<organism evidence="1 2">
    <name type="scientific">Brachionus plicatilis</name>
    <name type="common">Marine rotifer</name>
    <name type="synonym">Brachionus muelleri</name>
    <dbReference type="NCBI Taxonomy" id="10195"/>
    <lineage>
        <taxon>Eukaryota</taxon>
        <taxon>Metazoa</taxon>
        <taxon>Spiralia</taxon>
        <taxon>Gnathifera</taxon>
        <taxon>Rotifera</taxon>
        <taxon>Eurotatoria</taxon>
        <taxon>Monogononta</taxon>
        <taxon>Pseudotrocha</taxon>
        <taxon>Ploima</taxon>
        <taxon>Brachionidae</taxon>
        <taxon>Brachionus</taxon>
    </lineage>
</organism>
<reference evidence="1 2" key="1">
    <citation type="journal article" date="2018" name="Sci. Rep.">
        <title>Genomic signatures of local adaptation to the degree of environmental predictability in rotifers.</title>
        <authorList>
            <person name="Franch-Gras L."/>
            <person name="Hahn C."/>
            <person name="Garcia-Roger E.M."/>
            <person name="Carmona M.J."/>
            <person name="Serra M."/>
            <person name="Gomez A."/>
        </authorList>
    </citation>
    <scope>NUCLEOTIDE SEQUENCE [LARGE SCALE GENOMIC DNA]</scope>
    <source>
        <strain evidence="1">HYR1</strain>
    </source>
</reference>
<name>A0A3M7RMV2_BRAPC</name>